<keyword evidence="4" id="KW-1185">Reference proteome</keyword>
<feature type="chain" id="PRO_5004228935" evidence="2">
    <location>
        <begin position="23"/>
        <end position="167"/>
    </location>
</feature>
<name>Q3SK71_THIDA</name>
<dbReference type="STRING" id="292415.Tbd_0966"/>
<feature type="signal peptide" evidence="2">
    <location>
        <begin position="1"/>
        <end position="22"/>
    </location>
</feature>
<dbReference type="eggNOG" id="ENOG5032TE1">
    <property type="taxonomic scope" value="Bacteria"/>
</dbReference>
<sequence>MKRCGKVFVTAALLGTVFPAYPAEAQQADDTAPAAQSPSDAPSAAEVRQKLGSAADAIKRYSADKRDEAAQKAKVALDLLDRRMDALETDIDRNWERMDAAARARSREAMRALQDERVEVAEWYGSLKSSTASAWEETRQGFVRAYQALQRDWENAERQQADDASGK</sequence>
<dbReference type="HOGENOM" id="CLU_135687_0_0_4"/>
<keyword evidence="2" id="KW-0732">Signal</keyword>
<dbReference type="KEGG" id="tbd:Tbd_0966"/>
<evidence type="ECO:0000256" key="2">
    <source>
        <dbReference type="SAM" id="SignalP"/>
    </source>
</evidence>
<dbReference type="OrthoDB" id="8481861at2"/>
<organism evidence="3 4">
    <name type="scientific">Thiobacillus denitrificans (strain ATCC 25259 / T1)</name>
    <dbReference type="NCBI Taxonomy" id="292415"/>
    <lineage>
        <taxon>Bacteria</taxon>
        <taxon>Pseudomonadati</taxon>
        <taxon>Pseudomonadota</taxon>
        <taxon>Betaproteobacteria</taxon>
        <taxon>Nitrosomonadales</taxon>
        <taxon>Thiobacillaceae</taxon>
        <taxon>Thiobacillus</taxon>
    </lineage>
</organism>
<evidence type="ECO:0000256" key="1">
    <source>
        <dbReference type="SAM" id="MobiDB-lite"/>
    </source>
</evidence>
<reference evidence="3 4" key="1">
    <citation type="journal article" date="2006" name="J. Bacteriol.">
        <title>The genome sequence of the obligately chemolithoautotrophic, facultatively anaerobic bacterium Thiobacillus denitrificans.</title>
        <authorList>
            <person name="Beller H.R."/>
            <person name="Chain P.S."/>
            <person name="Letain T.E."/>
            <person name="Chakicherla A."/>
            <person name="Larimer F.W."/>
            <person name="Richardson P.M."/>
            <person name="Coleman M.A."/>
            <person name="Wood A.P."/>
            <person name="Kelly D.P."/>
        </authorList>
    </citation>
    <scope>NUCLEOTIDE SEQUENCE [LARGE SCALE GENOMIC DNA]</scope>
    <source>
        <strain evidence="3 4">ATCC 25259</strain>
    </source>
</reference>
<feature type="compositionally biased region" description="Low complexity" evidence="1">
    <location>
        <begin position="26"/>
        <end position="45"/>
    </location>
</feature>
<dbReference type="RefSeq" id="WP_011311478.1">
    <property type="nucleotide sequence ID" value="NC_007404.1"/>
</dbReference>
<evidence type="ECO:0000313" key="4">
    <source>
        <dbReference type="Proteomes" id="UP000008291"/>
    </source>
</evidence>
<accession>Q3SK71</accession>
<dbReference type="EMBL" id="CP000116">
    <property type="protein sequence ID" value="AAZ96919.1"/>
    <property type="molecule type" value="Genomic_DNA"/>
</dbReference>
<feature type="region of interest" description="Disordered" evidence="1">
    <location>
        <begin position="26"/>
        <end position="49"/>
    </location>
</feature>
<proteinExistence type="predicted"/>
<evidence type="ECO:0000313" key="3">
    <source>
        <dbReference type="EMBL" id="AAZ96919.1"/>
    </source>
</evidence>
<gene>
    <name evidence="3" type="ordered locus">Tbd_0966</name>
</gene>
<dbReference type="Proteomes" id="UP000008291">
    <property type="component" value="Chromosome"/>
</dbReference>
<dbReference type="AlphaFoldDB" id="Q3SK71"/>
<protein>
    <submittedName>
        <fullName evidence="3">Uncharacterized protein</fullName>
    </submittedName>
</protein>